<keyword evidence="3 6" id="KW-0479">Metal-binding</keyword>
<evidence type="ECO:0000259" key="8">
    <source>
        <dbReference type="PROSITE" id="PS51007"/>
    </source>
</evidence>
<feature type="signal peptide" evidence="7">
    <location>
        <begin position="1"/>
        <end position="24"/>
    </location>
</feature>
<feature type="domain" description="Cytochrome c" evidence="8">
    <location>
        <begin position="25"/>
        <end position="112"/>
    </location>
</feature>
<evidence type="ECO:0000256" key="6">
    <source>
        <dbReference type="PIRSR" id="PIRSR602324-1"/>
    </source>
</evidence>
<dbReference type="InterPro" id="IPR002324">
    <property type="entry name" value="Cyt_c_ID"/>
</dbReference>
<accession>A0A7Z7MV71</accession>
<keyword evidence="1" id="KW-0813">Transport</keyword>
<sequence>MKSTFNTLLGAAVSVIFMVSSAHAFDENAARALAKKNDCFKCHAVDKTKRGPSYKKVAEKYKGRADAEEKIVLHITTGPKVKLEDGSEEDHKIIETKDKAEMKNLIDWILSL</sequence>
<gene>
    <name evidence="9" type="ORF">SDENCHOL_20071</name>
</gene>
<dbReference type="SUPFAM" id="SSF46626">
    <property type="entry name" value="Cytochrome c"/>
    <property type="match status" value="1"/>
</dbReference>
<proteinExistence type="predicted"/>
<evidence type="ECO:0000256" key="4">
    <source>
        <dbReference type="ARBA" id="ARBA00022982"/>
    </source>
</evidence>
<keyword evidence="10" id="KW-1185">Reference proteome</keyword>
<dbReference type="Proteomes" id="UP000242886">
    <property type="component" value="Chromosome SDENCHOL"/>
</dbReference>
<evidence type="ECO:0000256" key="5">
    <source>
        <dbReference type="ARBA" id="ARBA00023004"/>
    </source>
</evidence>
<feature type="binding site" description="covalent" evidence="6">
    <location>
        <position position="43"/>
    </location>
    <ligand>
        <name>heme c</name>
        <dbReference type="ChEBI" id="CHEBI:61717"/>
    </ligand>
</feature>
<dbReference type="AlphaFoldDB" id="A0A7Z7MV71"/>
<comment type="PTM">
    <text evidence="6">Binds 1 heme c group covalently per subunit.</text>
</comment>
<dbReference type="InterPro" id="IPR009056">
    <property type="entry name" value="Cyt_c-like_dom"/>
</dbReference>
<evidence type="ECO:0000256" key="1">
    <source>
        <dbReference type="ARBA" id="ARBA00022448"/>
    </source>
</evidence>
<reference evidence="9" key="1">
    <citation type="submission" date="2017-03" db="EMBL/GenBank/DDBJ databases">
        <authorList>
            <consortium name="AG Boll"/>
        </authorList>
    </citation>
    <scope>NUCLEOTIDE SEQUENCE [LARGE SCALE GENOMIC DNA]</scope>
    <source>
        <strain evidence="9">Chol</strain>
    </source>
</reference>
<dbReference type="RefSeq" id="WP_154716617.1">
    <property type="nucleotide sequence ID" value="NZ_LT837803.1"/>
</dbReference>
<dbReference type="PRINTS" id="PR00606">
    <property type="entry name" value="CYTCHROMECID"/>
</dbReference>
<dbReference type="GO" id="GO:0005506">
    <property type="term" value="F:iron ion binding"/>
    <property type="evidence" value="ECO:0007669"/>
    <property type="project" value="InterPro"/>
</dbReference>
<keyword evidence="5 6" id="KW-0408">Iron</keyword>
<evidence type="ECO:0000256" key="2">
    <source>
        <dbReference type="ARBA" id="ARBA00022617"/>
    </source>
</evidence>
<dbReference type="Pfam" id="PF00034">
    <property type="entry name" value="Cytochrom_C"/>
    <property type="match status" value="1"/>
</dbReference>
<organism evidence="9 10">
    <name type="scientific">Sterolibacterium denitrificans</name>
    <dbReference type="NCBI Taxonomy" id="157592"/>
    <lineage>
        <taxon>Bacteria</taxon>
        <taxon>Pseudomonadati</taxon>
        <taxon>Pseudomonadota</taxon>
        <taxon>Betaproteobacteria</taxon>
        <taxon>Nitrosomonadales</taxon>
        <taxon>Sterolibacteriaceae</taxon>
        <taxon>Sterolibacterium</taxon>
    </lineage>
</organism>
<dbReference type="InterPro" id="IPR036909">
    <property type="entry name" value="Cyt_c-like_dom_sf"/>
</dbReference>
<evidence type="ECO:0000313" key="9">
    <source>
        <dbReference type="EMBL" id="SMB26137.1"/>
    </source>
</evidence>
<dbReference type="GO" id="GO:0020037">
    <property type="term" value="F:heme binding"/>
    <property type="evidence" value="ECO:0007669"/>
    <property type="project" value="InterPro"/>
</dbReference>
<keyword evidence="2 6" id="KW-0349">Heme</keyword>
<keyword evidence="4" id="KW-0249">Electron transport</keyword>
<keyword evidence="7" id="KW-0732">Signal</keyword>
<dbReference type="GO" id="GO:0009055">
    <property type="term" value="F:electron transfer activity"/>
    <property type="evidence" value="ECO:0007669"/>
    <property type="project" value="InterPro"/>
</dbReference>
<evidence type="ECO:0000256" key="7">
    <source>
        <dbReference type="SAM" id="SignalP"/>
    </source>
</evidence>
<feature type="chain" id="PRO_5030789268" evidence="7">
    <location>
        <begin position="25"/>
        <end position="112"/>
    </location>
</feature>
<dbReference type="PROSITE" id="PS51007">
    <property type="entry name" value="CYTC"/>
    <property type="match status" value="1"/>
</dbReference>
<evidence type="ECO:0000313" key="10">
    <source>
        <dbReference type="Proteomes" id="UP000242886"/>
    </source>
</evidence>
<name>A0A7Z7MV71_9PROT</name>
<evidence type="ECO:0000256" key="3">
    <source>
        <dbReference type="ARBA" id="ARBA00022723"/>
    </source>
</evidence>
<dbReference type="EMBL" id="LT837803">
    <property type="protein sequence ID" value="SMB26137.1"/>
    <property type="molecule type" value="Genomic_DNA"/>
</dbReference>
<dbReference type="Gene3D" id="1.10.760.10">
    <property type="entry name" value="Cytochrome c-like domain"/>
    <property type="match status" value="1"/>
</dbReference>
<feature type="binding site" description="covalent" evidence="6">
    <location>
        <position position="39"/>
    </location>
    <ligand>
        <name>heme c</name>
        <dbReference type="ChEBI" id="CHEBI:61717"/>
    </ligand>
</feature>
<protein>
    <submittedName>
        <fullName evidence="9">Cytochrome c class I</fullName>
    </submittedName>
</protein>